<dbReference type="EMBL" id="JBHLWP010000032">
    <property type="protein sequence ID" value="MFC0254566.1"/>
    <property type="molecule type" value="Genomic_DNA"/>
</dbReference>
<dbReference type="CDD" id="cd09111">
    <property type="entry name" value="PLDc_ymdC_like_1"/>
    <property type="match status" value="1"/>
</dbReference>
<dbReference type="SMART" id="SM00155">
    <property type="entry name" value="PLDc"/>
    <property type="match status" value="2"/>
</dbReference>
<dbReference type="PANTHER" id="PTHR21248">
    <property type="entry name" value="CARDIOLIPIN SYNTHASE"/>
    <property type="match status" value="1"/>
</dbReference>
<reference evidence="2 3" key="1">
    <citation type="submission" date="2024-09" db="EMBL/GenBank/DDBJ databases">
        <authorList>
            <person name="Sun Q."/>
            <person name="Mori K."/>
        </authorList>
    </citation>
    <scope>NUCLEOTIDE SEQUENCE [LARGE SCALE GENOMIC DNA]</scope>
    <source>
        <strain evidence="2 3">CCM 7792</strain>
    </source>
</reference>
<dbReference type="PROSITE" id="PS50035">
    <property type="entry name" value="PLD"/>
    <property type="match status" value="2"/>
</dbReference>
<evidence type="ECO:0000313" key="3">
    <source>
        <dbReference type="Proteomes" id="UP001589773"/>
    </source>
</evidence>
<protein>
    <submittedName>
        <fullName evidence="2">Phospholipase D family protein</fullName>
    </submittedName>
</protein>
<name>A0ABV6FLZ2_9BURK</name>
<gene>
    <name evidence="2" type="ORF">ACFFJK_22000</name>
</gene>
<organism evidence="2 3">
    <name type="scientific">Massilia consociata</name>
    <dbReference type="NCBI Taxonomy" id="760117"/>
    <lineage>
        <taxon>Bacteria</taxon>
        <taxon>Pseudomonadati</taxon>
        <taxon>Pseudomonadota</taxon>
        <taxon>Betaproteobacteria</taxon>
        <taxon>Burkholderiales</taxon>
        <taxon>Oxalobacteraceae</taxon>
        <taxon>Telluria group</taxon>
        <taxon>Massilia</taxon>
    </lineage>
</organism>
<feature type="domain" description="PLD phosphodiesterase" evidence="1">
    <location>
        <begin position="173"/>
        <end position="200"/>
    </location>
</feature>
<dbReference type="SUPFAM" id="SSF56024">
    <property type="entry name" value="Phospholipase D/nuclease"/>
    <property type="match status" value="2"/>
</dbReference>
<dbReference type="InterPro" id="IPR001736">
    <property type="entry name" value="PLipase_D/transphosphatidylase"/>
</dbReference>
<evidence type="ECO:0000259" key="1">
    <source>
        <dbReference type="PROSITE" id="PS50035"/>
    </source>
</evidence>
<dbReference type="CDD" id="cd09113">
    <property type="entry name" value="PLDc_ymdC_like_2"/>
    <property type="match status" value="1"/>
</dbReference>
<proteinExistence type="predicted"/>
<dbReference type="RefSeq" id="WP_379681811.1">
    <property type="nucleotide sequence ID" value="NZ_JBHLWP010000032.1"/>
</dbReference>
<dbReference type="Pfam" id="PF13091">
    <property type="entry name" value="PLDc_2"/>
    <property type="match status" value="2"/>
</dbReference>
<comment type="caution">
    <text evidence="2">The sequence shown here is derived from an EMBL/GenBank/DDBJ whole genome shotgun (WGS) entry which is preliminary data.</text>
</comment>
<dbReference type="Gene3D" id="3.30.870.10">
    <property type="entry name" value="Endonuclease Chain A"/>
    <property type="match status" value="2"/>
</dbReference>
<dbReference type="PANTHER" id="PTHR21248:SF12">
    <property type="entry name" value="CARDIOLIPIN SYNTHASE C"/>
    <property type="match status" value="1"/>
</dbReference>
<dbReference type="InterPro" id="IPR025202">
    <property type="entry name" value="PLD-like_dom"/>
</dbReference>
<keyword evidence="3" id="KW-1185">Reference proteome</keyword>
<dbReference type="Proteomes" id="UP001589773">
    <property type="component" value="Unassembled WGS sequence"/>
</dbReference>
<feature type="domain" description="PLD phosphodiesterase" evidence="1">
    <location>
        <begin position="413"/>
        <end position="440"/>
    </location>
</feature>
<evidence type="ECO:0000313" key="2">
    <source>
        <dbReference type="EMBL" id="MFC0254566.1"/>
    </source>
</evidence>
<sequence length="522" mass="56652">MGAAPHGRAAPFCRGAAALVIVAFAAGGCTGLPPPGPRTASMALDGTETTRLGQAIVPLAATHPGLSGIHALPDGRDAFAARVLLAGYAERSLDVQYYIWRNDLTGTLLADALRNAASRGVRVRLLLDDNNTAGLDPALAALDRDPNIEVRLFNPFSMRGWRGLGFLLDFSRLNRRMHNKSFTADNQATIVGGRNVGDEYFGATGDMLFVDLDVLAVGPVVRDVSQDFDRYWNSASAYPITALVDPAVAERPDALAKRADGAREHPEAQRYLDTIRTLPFVEQLVQGRLPLEWSATRLVSDDPAKVLGKAPPQKRMAVHLRKQLGEPKLQLDLVSPYLVPSKEAAQAIGDIARGGAQVRVLTNSLEATDVAAVHAGYAKWRRELLSAGVTLFELRRSWGSGLPAQGRGRFGSSASSLHAKTFGVDGRSVFVGSFNLDRRSIDLNTEMGLVIDSPQLAGQLSQTLEESMPERAYEVRLDEDGKLHWIERTGGKVLRHDQEPGTTIWKRAGVHLLSFLPIDWLL</sequence>
<accession>A0ABV6FLZ2</accession>